<evidence type="ECO:0000259" key="4">
    <source>
        <dbReference type="Pfam" id="PF00291"/>
    </source>
</evidence>
<dbReference type="PANTHER" id="PTHR43050">
    <property type="entry name" value="SERINE / THREONINE RACEMASE FAMILY MEMBER"/>
    <property type="match status" value="1"/>
</dbReference>
<dbReference type="SUPFAM" id="SSF53686">
    <property type="entry name" value="Tryptophan synthase beta subunit-like PLP-dependent enzymes"/>
    <property type="match status" value="1"/>
</dbReference>
<proteinExistence type="predicted"/>
<gene>
    <name evidence="5" type="ORF">OF850_09975</name>
</gene>
<dbReference type="GO" id="GO:0030848">
    <property type="term" value="F:threo-3-hydroxyaspartate ammonia-lyase activity"/>
    <property type="evidence" value="ECO:0007669"/>
    <property type="project" value="UniProtKB-EC"/>
</dbReference>
<dbReference type="PANTHER" id="PTHR43050:SF1">
    <property type="entry name" value="SERINE RACEMASE"/>
    <property type="match status" value="1"/>
</dbReference>
<dbReference type="EMBL" id="JAPFQI010000006">
    <property type="protein sequence ID" value="MCW8085953.1"/>
    <property type="molecule type" value="Genomic_DNA"/>
</dbReference>
<dbReference type="Proteomes" id="UP001526430">
    <property type="component" value="Unassembled WGS sequence"/>
</dbReference>
<keyword evidence="6" id="KW-1185">Reference proteome</keyword>
<dbReference type="NCBIfam" id="NF005454">
    <property type="entry name" value="PRK07048.1"/>
    <property type="match status" value="1"/>
</dbReference>
<organism evidence="5 6">
    <name type="scientific">Sabulicella glaciei</name>
    <dbReference type="NCBI Taxonomy" id="2984948"/>
    <lineage>
        <taxon>Bacteria</taxon>
        <taxon>Pseudomonadati</taxon>
        <taxon>Pseudomonadota</taxon>
        <taxon>Alphaproteobacteria</taxon>
        <taxon>Acetobacterales</taxon>
        <taxon>Acetobacteraceae</taxon>
        <taxon>Sabulicella</taxon>
    </lineage>
</organism>
<feature type="compositionally biased region" description="Basic and acidic residues" evidence="3">
    <location>
        <begin position="25"/>
        <end position="38"/>
    </location>
</feature>
<sequence length="355" mass="37199">MARPRQLRTGRRYRPPRRHGSAGAAKREGAAMDSDTRPEVTAADLDAAAARLRGVAHRTPVMRSGQLDRRSGTRVFLKCENFQRMGAFKFRGAFNALAQIPEARRRAGVLAFSSGNHAQAVALSARLHGAPALILMPHDAPPAKVEATKGYGAEVRVYDRFTTDREALAAEIAAERGMELIPPFDDARIIAGAGTATAELLEEMPAPALILAGLGGGGLLAGTAVAAKARHPGCRVVGVEPAEGDDGLRSLRAGEIIRISPPRGLAEGALATHVGALNFRLMRRLVDDVVTVTDDEIVAAMRFLASRMKLVVEPTGALAVAALLAGKVDAAGGPVGAIISGGNVDLDRFARLIAG</sequence>
<dbReference type="InterPro" id="IPR001926">
    <property type="entry name" value="TrpB-like_PALP"/>
</dbReference>
<dbReference type="Pfam" id="PF00291">
    <property type="entry name" value="PALP"/>
    <property type="match status" value="1"/>
</dbReference>
<evidence type="ECO:0000256" key="3">
    <source>
        <dbReference type="SAM" id="MobiDB-lite"/>
    </source>
</evidence>
<evidence type="ECO:0000256" key="1">
    <source>
        <dbReference type="ARBA" id="ARBA00001933"/>
    </source>
</evidence>
<feature type="domain" description="Tryptophan synthase beta chain-like PALP" evidence="4">
    <location>
        <begin position="57"/>
        <end position="341"/>
    </location>
</feature>
<dbReference type="RefSeq" id="WP_301589916.1">
    <property type="nucleotide sequence ID" value="NZ_JAPFQI010000006.1"/>
</dbReference>
<accession>A0ABT3NUX0</accession>
<dbReference type="Gene3D" id="3.40.50.1100">
    <property type="match status" value="2"/>
</dbReference>
<comment type="cofactor">
    <cofactor evidence="1">
        <name>pyridoxal 5'-phosphate</name>
        <dbReference type="ChEBI" id="CHEBI:597326"/>
    </cofactor>
</comment>
<evidence type="ECO:0000256" key="2">
    <source>
        <dbReference type="ARBA" id="ARBA00022898"/>
    </source>
</evidence>
<name>A0ABT3NUX0_9PROT</name>
<comment type="caution">
    <text evidence="5">The sequence shown here is derived from an EMBL/GenBank/DDBJ whole genome shotgun (WGS) entry which is preliminary data.</text>
</comment>
<dbReference type="CDD" id="cd01562">
    <property type="entry name" value="Thr-dehyd"/>
    <property type="match status" value="1"/>
</dbReference>
<evidence type="ECO:0000313" key="5">
    <source>
        <dbReference type="EMBL" id="MCW8085953.1"/>
    </source>
</evidence>
<dbReference type="InterPro" id="IPR036052">
    <property type="entry name" value="TrpB-like_PALP_sf"/>
</dbReference>
<keyword evidence="5" id="KW-0456">Lyase</keyword>
<dbReference type="EC" id="4.3.1.16" evidence="5"/>
<protein>
    <submittedName>
        <fullName evidence="5">Threo-3-hydroxy-L-aspartate ammonia-lyase</fullName>
        <ecNumber evidence="5">4.3.1.16</ecNumber>
    </submittedName>
</protein>
<feature type="compositionally biased region" description="Basic residues" evidence="3">
    <location>
        <begin position="1"/>
        <end position="20"/>
    </location>
</feature>
<evidence type="ECO:0000313" key="6">
    <source>
        <dbReference type="Proteomes" id="UP001526430"/>
    </source>
</evidence>
<feature type="region of interest" description="Disordered" evidence="3">
    <location>
        <begin position="1"/>
        <end position="38"/>
    </location>
</feature>
<reference evidence="5 6" key="1">
    <citation type="submission" date="2022-10" db="EMBL/GenBank/DDBJ databases">
        <title>Roseococcus glaciei nov., sp. nov., isolated from glacier.</title>
        <authorList>
            <person name="Liu Q."/>
            <person name="Xin Y.-H."/>
        </authorList>
    </citation>
    <scope>NUCLEOTIDE SEQUENCE [LARGE SCALE GENOMIC DNA]</scope>
    <source>
        <strain evidence="5 6">MDT2-1-1</strain>
    </source>
</reference>
<keyword evidence="2" id="KW-0663">Pyridoxal phosphate</keyword>